<dbReference type="InterPro" id="IPR002114">
    <property type="entry name" value="PTS_HPr_Ser_P_site"/>
</dbReference>
<dbReference type="GO" id="GO:0006109">
    <property type="term" value="P:regulation of carbohydrate metabolic process"/>
    <property type="evidence" value="ECO:0007669"/>
    <property type="project" value="InterPro"/>
</dbReference>
<feature type="domain" description="HPr kinase/phosphorylase C-terminal" evidence="1">
    <location>
        <begin position="3"/>
        <end position="85"/>
    </location>
</feature>
<dbReference type="EMBL" id="VSZS01000064">
    <property type="protein sequence ID" value="TYR31473.1"/>
    <property type="molecule type" value="Genomic_DNA"/>
</dbReference>
<sequence>MTRTNVHATALVVGATGLLVVGRSGAGKSMLALHMLGILHARGIFAALVADDQIWLDIRGDRLVAEAPQTIAGMIEVRGYGPASIAFEKQAVIDRVVALVDPAEAPRHREDAIETILGIPLPRLDLPHGDAPASARAVFAWLGLSPAGGRC</sequence>
<keyword evidence="2" id="KW-0418">Kinase</keyword>
<evidence type="ECO:0000313" key="3">
    <source>
        <dbReference type="Proteomes" id="UP000323258"/>
    </source>
</evidence>
<keyword evidence="3" id="KW-1185">Reference proteome</keyword>
<keyword evidence="2" id="KW-0808">Transferase</keyword>
<dbReference type="CDD" id="cd01918">
    <property type="entry name" value="HprK_C"/>
    <property type="match status" value="1"/>
</dbReference>
<reference evidence="2 3" key="1">
    <citation type="submission" date="2019-08" db="EMBL/GenBank/DDBJ databases">
        <authorList>
            <person name="Seo Y.L."/>
        </authorList>
    </citation>
    <scope>NUCLEOTIDE SEQUENCE [LARGE SCALE GENOMIC DNA]</scope>
    <source>
        <strain evidence="2 3">MaA-C15</strain>
    </source>
</reference>
<reference evidence="2 3" key="2">
    <citation type="submission" date="2019-09" db="EMBL/GenBank/DDBJ databases">
        <title>Mesorhizobium sp. MaA-C15 isolated from Microcystis aeruginosa.</title>
        <authorList>
            <person name="Jeong S.E."/>
            <person name="Jin H.M."/>
            <person name="Jeon C.O."/>
        </authorList>
    </citation>
    <scope>NUCLEOTIDE SEQUENCE [LARGE SCALE GENOMIC DNA]</scope>
    <source>
        <strain evidence="2 3">MaA-C15</strain>
    </source>
</reference>
<dbReference type="OrthoDB" id="8326226at2"/>
<dbReference type="InterPro" id="IPR027417">
    <property type="entry name" value="P-loop_NTPase"/>
</dbReference>
<protein>
    <submittedName>
        <fullName evidence="2">HPr kinase/phosphorylase</fullName>
    </submittedName>
</protein>
<accession>A0A5D4GU71</accession>
<dbReference type="InterPro" id="IPR011104">
    <property type="entry name" value="Hpr_kin/Pase_C"/>
</dbReference>
<name>A0A5D4GU71_9HYPH</name>
<proteinExistence type="predicted"/>
<dbReference type="Gene3D" id="3.40.50.300">
    <property type="entry name" value="P-loop containing nucleotide triphosphate hydrolases"/>
    <property type="match status" value="1"/>
</dbReference>
<dbReference type="Proteomes" id="UP000323258">
    <property type="component" value="Unassembled WGS sequence"/>
</dbReference>
<dbReference type="PROSITE" id="PS00589">
    <property type="entry name" value="PTS_HPR_SER"/>
    <property type="match status" value="1"/>
</dbReference>
<comment type="caution">
    <text evidence="2">The sequence shown here is derived from an EMBL/GenBank/DDBJ whole genome shotgun (WGS) entry which is preliminary data.</text>
</comment>
<organism evidence="2 3">
    <name type="scientific">Neoaquamicrobium microcysteis</name>
    <dbReference type="NCBI Taxonomy" id="2682781"/>
    <lineage>
        <taxon>Bacteria</taxon>
        <taxon>Pseudomonadati</taxon>
        <taxon>Pseudomonadota</taxon>
        <taxon>Alphaproteobacteria</taxon>
        <taxon>Hyphomicrobiales</taxon>
        <taxon>Phyllobacteriaceae</taxon>
        <taxon>Neoaquamicrobium</taxon>
    </lineage>
</organism>
<dbReference type="GO" id="GO:0000155">
    <property type="term" value="F:phosphorelay sensor kinase activity"/>
    <property type="evidence" value="ECO:0007669"/>
    <property type="project" value="InterPro"/>
</dbReference>
<dbReference type="GO" id="GO:0005524">
    <property type="term" value="F:ATP binding"/>
    <property type="evidence" value="ECO:0007669"/>
    <property type="project" value="InterPro"/>
</dbReference>
<evidence type="ECO:0000313" key="2">
    <source>
        <dbReference type="EMBL" id="TYR31473.1"/>
    </source>
</evidence>
<gene>
    <name evidence="2" type="ORF">FY036_14435</name>
</gene>
<dbReference type="AlphaFoldDB" id="A0A5D4GU71"/>
<dbReference type="Pfam" id="PF07475">
    <property type="entry name" value="Hpr_kinase_C"/>
    <property type="match status" value="1"/>
</dbReference>
<dbReference type="RefSeq" id="WP_148915445.1">
    <property type="nucleotide sequence ID" value="NZ_VSZS01000064.1"/>
</dbReference>
<dbReference type="SUPFAM" id="SSF53795">
    <property type="entry name" value="PEP carboxykinase-like"/>
    <property type="match status" value="1"/>
</dbReference>
<evidence type="ECO:0000259" key="1">
    <source>
        <dbReference type="Pfam" id="PF07475"/>
    </source>
</evidence>